<dbReference type="InterPro" id="IPR002716">
    <property type="entry name" value="PIN_dom"/>
</dbReference>
<dbReference type="CDD" id="cd09873">
    <property type="entry name" value="PIN_Pae0151-like"/>
    <property type="match status" value="1"/>
</dbReference>
<dbReference type="InterPro" id="IPR044153">
    <property type="entry name" value="PIN_Pae0151-like"/>
</dbReference>
<evidence type="ECO:0000313" key="8">
    <source>
        <dbReference type="EMBL" id="HFC97470.1"/>
    </source>
</evidence>
<evidence type="ECO:0000256" key="5">
    <source>
        <dbReference type="ARBA" id="ARBA00022842"/>
    </source>
</evidence>
<dbReference type="GO" id="GO:0004540">
    <property type="term" value="F:RNA nuclease activity"/>
    <property type="evidence" value="ECO:0007669"/>
    <property type="project" value="InterPro"/>
</dbReference>
<comment type="cofactor">
    <cofactor evidence="6">
        <name>Mg(2+)</name>
        <dbReference type="ChEBI" id="CHEBI:18420"/>
    </cofactor>
</comment>
<dbReference type="InterPro" id="IPR051619">
    <property type="entry name" value="TypeII_TA_RNase_PINc/VapC"/>
</dbReference>
<keyword evidence="5 6" id="KW-0460">Magnesium</keyword>
<dbReference type="AlphaFoldDB" id="A0A7C3CFL4"/>
<proteinExistence type="inferred from homology"/>
<dbReference type="Proteomes" id="UP000886043">
    <property type="component" value="Unassembled WGS sequence"/>
</dbReference>
<gene>
    <name evidence="6" type="primary">vapC</name>
    <name evidence="8" type="ORF">ENJ40_03290</name>
</gene>
<keyword evidence="6" id="KW-0800">Toxin</keyword>
<keyword evidence="1 6" id="KW-1277">Toxin-antitoxin system</keyword>
<dbReference type="PANTHER" id="PTHR35901">
    <property type="entry name" value="RIBONUCLEASE VAPC3"/>
    <property type="match status" value="1"/>
</dbReference>
<comment type="function">
    <text evidence="6">Toxic component of a toxin-antitoxin (TA) system. An RNase.</text>
</comment>
<reference evidence="8" key="1">
    <citation type="journal article" date="2020" name="mSystems">
        <title>Genome- and Community-Level Interaction Insights into Carbon Utilization and Element Cycling Functions of Hydrothermarchaeota in Hydrothermal Sediment.</title>
        <authorList>
            <person name="Zhou Z."/>
            <person name="Liu Y."/>
            <person name="Xu W."/>
            <person name="Pan J."/>
            <person name="Luo Z.H."/>
            <person name="Li M."/>
        </authorList>
    </citation>
    <scope>NUCLEOTIDE SEQUENCE [LARGE SCALE GENOMIC DNA]</scope>
    <source>
        <strain evidence="8">HyVt-483</strain>
    </source>
</reference>
<name>A0A7C3CFL4_9BACT</name>
<evidence type="ECO:0000256" key="3">
    <source>
        <dbReference type="ARBA" id="ARBA00022723"/>
    </source>
</evidence>
<dbReference type="GO" id="GO:0000287">
    <property type="term" value="F:magnesium ion binding"/>
    <property type="evidence" value="ECO:0007669"/>
    <property type="project" value="UniProtKB-UniRule"/>
</dbReference>
<keyword evidence="4 6" id="KW-0378">Hydrolase</keyword>
<keyword evidence="3 6" id="KW-0479">Metal-binding</keyword>
<dbReference type="GO" id="GO:0090729">
    <property type="term" value="F:toxin activity"/>
    <property type="evidence" value="ECO:0007669"/>
    <property type="project" value="UniProtKB-KW"/>
</dbReference>
<dbReference type="HAMAP" id="MF_00265">
    <property type="entry name" value="VapC_Nob1"/>
    <property type="match status" value="1"/>
</dbReference>
<feature type="domain" description="PIN" evidence="7">
    <location>
        <begin position="6"/>
        <end position="130"/>
    </location>
</feature>
<dbReference type="EC" id="3.1.-.-" evidence="6"/>
<dbReference type="GO" id="GO:0016787">
    <property type="term" value="F:hydrolase activity"/>
    <property type="evidence" value="ECO:0007669"/>
    <property type="project" value="UniProtKB-KW"/>
</dbReference>
<evidence type="ECO:0000256" key="2">
    <source>
        <dbReference type="ARBA" id="ARBA00022722"/>
    </source>
</evidence>
<dbReference type="EMBL" id="DRMH01000035">
    <property type="protein sequence ID" value="HFC97470.1"/>
    <property type="molecule type" value="Genomic_DNA"/>
</dbReference>
<keyword evidence="2 6" id="KW-0540">Nuclease</keyword>
<feature type="binding site" evidence="6">
    <location>
        <position position="8"/>
    </location>
    <ligand>
        <name>Mg(2+)</name>
        <dbReference type="ChEBI" id="CHEBI:18420"/>
    </ligand>
</feature>
<protein>
    <recommendedName>
        <fullName evidence="6">Ribonuclease VapC</fullName>
        <shortName evidence="6">RNase VapC</shortName>
        <ecNumber evidence="6">3.1.-.-</ecNumber>
    </recommendedName>
    <alternativeName>
        <fullName evidence="6">Toxin VapC</fullName>
    </alternativeName>
</protein>
<evidence type="ECO:0000259" key="7">
    <source>
        <dbReference type="Pfam" id="PF01850"/>
    </source>
</evidence>
<sequence>MKQEFVLDASVTVAWALEDERDLYSEKILDALGEGKAWVPSIWPLEVANALLMAERRRRLTRADVENFLSLLQELPIQVEGDTVLKVWSEILLLAREEGLSVYDAAYLNLAMRLGLPLATLDQALRKAARNCGVEVL</sequence>
<evidence type="ECO:0000256" key="4">
    <source>
        <dbReference type="ARBA" id="ARBA00022801"/>
    </source>
</evidence>
<feature type="binding site" evidence="6">
    <location>
        <position position="104"/>
    </location>
    <ligand>
        <name>Mg(2+)</name>
        <dbReference type="ChEBI" id="CHEBI:18420"/>
    </ligand>
</feature>
<dbReference type="Gene3D" id="3.40.50.1010">
    <property type="entry name" value="5'-nuclease"/>
    <property type="match status" value="1"/>
</dbReference>
<dbReference type="SUPFAM" id="SSF88723">
    <property type="entry name" value="PIN domain-like"/>
    <property type="match status" value="1"/>
</dbReference>
<accession>A0A7C3CFL4</accession>
<evidence type="ECO:0000256" key="6">
    <source>
        <dbReference type="HAMAP-Rule" id="MF_00265"/>
    </source>
</evidence>
<comment type="similarity">
    <text evidence="6">Belongs to the PINc/VapC protein family.</text>
</comment>
<dbReference type="InterPro" id="IPR022907">
    <property type="entry name" value="VapC_family"/>
</dbReference>
<dbReference type="Pfam" id="PF01850">
    <property type="entry name" value="PIN"/>
    <property type="match status" value="1"/>
</dbReference>
<dbReference type="InterPro" id="IPR029060">
    <property type="entry name" value="PIN-like_dom_sf"/>
</dbReference>
<evidence type="ECO:0000256" key="1">
    <source>
        <dbReference type="ARBA" id="ARBA00022649"/>
    </source>
</evidence>
<comment type="caution">
    <text evidence="8">The sequence shown here is derived from an EMBL/GenBank/DDBJ whole genome shotgun (WGS) entry which is preliminary data.</text>
</comment>
<dbReference type="PANTHER" id="PTHR35901:SF1">
    <property type="entry name" value="EXONUCLEASE VAPC9"/>
    <property type="match status" value="1"/>
</dbReference>
<organism evidence="8">
    <name type="scientific">Thermosulfurimonas dismutans</name>
    <dbReference type="NCBI Taxonomy" id="999894"/>
    <lineage>
        <taxon>Bacteria</taxon>
        <taxon>Pseudomonadati</taxon>
        <taxon>Thermodesulfobacteriota</taxon>
        <taxon>Thermodesulfobacteria</taxon>
        <taxon>Thermodesulfobacteriales</taxon>
        <taxon>Thermodesulfobacteriaceae</taxon>
        <taxon>Thermosulfurimonas</taxon>
    </lineage>
</organism>